<evidence type="ECO:0000313" key="2">
    <source>
        <dbReference type="Proteomes" id="UP000076532"/>
    </source>
</evidence>
<dbReference type="PANTHER" id="PTHR37574:SF1">
    <property type="entry name" value="LIPASE B"/>
    <property type="match status" value="1"/>
</dbReference>
<keyword evidence="2" id="KW-1185">Reference proteome</keyword>
<dbReference type="Proteomes" id="UP000076532">
    <property type="component" value="Unassembled WGS sequence"/>
</dbReference>
<proteinExistence type="predicted"/>
<sequence length="310" mass="32164">MAAAITCPNGVRGKAGGIVFLVHGTASDGNGTWATGPYNLILPTVGYDICWVTLPGYALSNAVKSAEYVAYNIKALAARSATKKVFVIGWSQGSGLNIQWALDFFPSTQSLVSGFFSITGDFHGSGPANIACPALTVAGLCPESVFQQMQSSEFLRAQNISGGVNLVPTTSIFSNKDLVIAPEPVDSTLNGASNILMQDLSACGIGYNVDHLSAPYDSGVFGFVLNALTNGGAADVSTFDKAYCKGFASSTVNLNVQQLASTLLAAAVNAAASVLGPNKQYLSKSEPLLPTYVCQRYPNSGFSCTADVVA</sequence>
<organism evidence="1 2">
    <name type="scientific">Athelia psychrophila</name>
    <dbReference type="NCBI Taxonomy" id="1759441"/>
    <lineage>
        <taxon>Eukaryota</taxon>
        <taxon>Fungi</taxon>
        <taxon>Dikarya</taxon>
        <taxon>Basidiomycota</taxon>
        <taxon>Agaricomycotina</taxon>
        <taxon>Agaricomycetes</taxon>
        <taxon>Agaricomycetidae</taxon>
        <taxon>Atheliales</taxon>
        <taxon>Atheliaceae</taxon>
        <taxon>Athelia</taxon>
    </lineage>
</organism>
<dbReference type="STRING" id="436010.A0A166G6D0"/>
<accession>A0A166G6D0</accession>
<dbReference type="InterPro" id="IPR029058">
    <property type="entry name" value="AB_hydrolase_fold"/>
</dbReference>
<protein>
    <submittedName>
        <fullName evidence="1">Alpha/beta-hydrolase</fullName>
    </submittedName>
</protein>
<dbReference type="InterPro" id="IPR053228">
    <property type="entry name" value="Stereospecific_Lipase"/>
</dbReference>
<reference evidence="1 2" key="1">
    <citation type="journal article" date="2016" name="Mol. Biol. Evol.">
        <title>Comparative Genomics of Early-Diverging Mushroom-Forming Fungi Provides Insights into the Origins of Lignocellulose Decay Capabilities.</title>
        <authorList>
            <person name="Nagy L.G."/>
            <person name="Riley R."/>
            <person name="Tritt A."/>
            <person name="Adam C."/>
            <person name="Daum C."/>
            <person name="Floudas D."/>
            <person name="Sun H."/>
            <person name="Yadav J.S."/>
            <person name="Pangilinan J."/>
            <person name="Larsson K.H."/>
            <person name="Matsuura K."/>
            <person name="Barry K."/>
            <person name="Labutti K."/>
            <person name="Kuo R."/>
            <person name="Ohm R.A."/>
            <person name="Bhattacharya S.S."/>
            <person name="Shirouzu T."/>
            <person name="Yoshinaga Y."/>
            <person name="Martin F.M."/>
            <person name="Grigoriev I.V."/>
            <person name="Hibbett D.S."/>
        </authorList>
    </citation>
    <scope>NUCLEOTIDE SEQUENCE [LARGE SCALE GENOMIC DNA]</scope>
    <source>
        <strain evidence="1 2">CBS 109695</strain>
    </source>
</reference>
<dbReference type="Gene3D" id="3.40.50.1820">
    <property type="entry name" value="alpha/beta hydrolase"/>
    <property type="match status" value="1"/>
</dbReference>
<dbReference type="OrthoDB" id="4605274at2759"/>
<name>A0A166G6D0_9AGAM</name>
<gene>
    <name evidence="1" type="ORF">FIBSPDRAFT_793130</name>
</gene>
<dbReference type="EMBL" id="KV417582">
    <property type="protein sequence ID" value="KZP17512.1"/>
    <property type="molecule type" value="Genomic_DNA"/>
</dbReference>
<dbReference type="PANTHER" id="PTHR37574">
    <property type="entry name" value="LIPASE B"/>
    <property type="match status" value="1"/>
</dbReference>
<dbReference type="AlphaFoldDB" id="A0A166G6D0"/>
<dbReference type="SUPFAM" id="SSF53474">
    <property type="entry name" value="alpha/beta-Hydrolases"/>
    <property type="match status" value="1"/>
</dbReference>
<evidence type="ECO:0000313" key="1">
    <source>
        <dbReference type="EMBL" id="KZP17512.1"/>
    </source>
</evidence>